<evidence type="ECO:0000313" key="2">
    <source>
        <dbReference type="EMBL" id="GGT56717.1"/>
    </source>
</evidence>
<reference evidence="2" key="1">
    <citation type="journal article" date="2014" name="Int. J. Syst. Evol. Microbiol.">
        <title>Complete genome sequence of Corynebacterium casei LMG S-19264T (=DSM 44701T), isolated from a smear-ripened cheese.</title>
        <authorList>
            <consortium name="US DOE Joint Genome Institute (JGI-PGF)"/>
            <person name="Walter F."/>
            <person name="Albersmeier A."/>
            <person name="Kalinowski J."/>
            <person name="Ruckert C."/>
        </authorList>
    </citation>
    <scope>NUCLEOTIDE SEQUENCE</scope>
    <source>
        <strain evidence="2">JCM 3172</strain>
    </source>
</reference>
<proteinExistence type="predicted"/>
<evidence type="ECO:0000313" key="3">
    <source>
        <dbReference type="Proteomes" id="UP000619486"/>
    </source>
</evidence>
<organism evidence="2 3">
    <name type="scientific">Streptomyces purpureus</name>
    <dbReference type="NCBI Taxonomy" id="1951"/>
    <lineage>
        <taxon>Bacteria</taxon>
        <taxon>Bacillati</taxon>
        <taxon>Actinomycetota</taxon>
        <taxon>Actinomycetes</taxon>
        <taxon>Kitasatosporales</taxon>
        <taxon>Streptomycetaceae</taxon>
        <taxon>Streptomyces</taxon>
    </lineage>
</organism>
<accession>A0A918HEX4</accession>
<name>A0A918HEX4_9ACTN</name>
<comment type="caution">
    <text evidence="2">The sequence shown here is derived from an EMBL/GenBank/DDBJ whole genome shotgun (WGS) entry which is preliminary data.</text>
</comment>
<sequence>MPVDPYAVMNALLRAEAAREQVHAADRTAPARESGEPAPRPESEPHLGDHPSPR</sequence>
<dbReference type="Proteomes" id="UP000619486">
    <property type="component" value="Unassembled WGS sequence"/>
</dbReference>
<dbReference type="AlphaFoldDB" id="A0A918HEX4"/>
<dbReference type="RefSeq" id="WP_019890502.1">
    <property type="nucleotide sequence ID" value="NZ_BMQQ01000030.1"/>
</dbReference>
<keyword evidence="3" id="KW-1185">Reference proteome</keyword>
<protein>
    <submittedName>
        <fullName evidence="2">Uncharacterized protein</fullName>
    </submittedName>
</protein>
<evidence type="ECO:0000256" key="1">
    <source>
        <dbReference type="SAM" id="MobiDB-lite"/>
    </source>
</evidence>
<feature type="region of interest" description="Disordered" evidence="1">
    <location>
        <begin position="18"/>
        <end position="54"/>
    </location>
</feature>
<dbReference type="EMBL" id="BMQQ01000030">
    <property type="protein sequence ID" value="GGT56717.1"/>
    <property type="molecule type" value="Genomic_DNA"/>
</dbReference>
<reference evidence="2" key="2">
    <citation type="submission" date="2020-09" db="EMBL/GenBank/DDBJ databases">
        <authorList>
            <person name="Sun Q."/>
            <person name="Ohkuma M."/>
        </authorList>
    </citation>
    <scope>NUCLEOTIDE SEQUENCE</scope>
    <source>
        <strain evidence="2">JCM 3172</strain>
    </source>
</reference>
<gene>
    <name evidence="2" type="ORF">GCM10014713_58040</name>
</gene>